<dbReference type="Proteomes" id="UP000749559">
    <property type="component" value="Unassembled WGS sequence"/>
</dbReference>
<evidence type="ECO:0000313" key="10">
    <source>
        <dbReference type="EMBL" id="CAH1773171.1"/>
    </source>
</evidence>
<dbReference type="CDD" id="cd00637">
    <property type="entry name" value="7tm_classA_rhodopsin-like"/>
    <property type="match status" value="1"/>
</dbReference>
<evidence type="ECO:0000256" key="6">
    <source>
        <dbReference type="ARBA" id="ARBA00023136"/>
    </source>
</evidence>
<dbReference type="Gene3D" id="1.20.1070.10">
    <property type="entry name" value="Rhodopsin 7-helix transmembrane proteins"/>
    <property type="match status" value="1"/>
</dbReference>
<keyword evidence="4" id="KW-1133">Transmembrane helix</keyword>
<evidence type="ECO:0000256" key="4">
    <source>
        <dbReference type="ARBA" id="ARBA00022989"/>
    </source>
</evidence>
<keyword evidence="3 9" id="KW-0812">Transmembrane</keyword>
<protein>
    <submittedName>
        <fullName evidence="10">Uncharacterized protein</fullName>
    </submittedName>
</protein>
<evidence type="ECO:0000256" key="9">
    <source>
        <dbReference type="RuleBase" id="RU000688"/>
    </source>
</evidence>
<dbReference type="PANTHER" id="PTHR24249:SF372">
    <property type="entry name" value="G-PROTEIN COUPLED RECEPTORS FAMILY 1 PROFILE DOMAIN-CONTAINING PROTEIN"/>
    <property type="match status" value="1"/>
</dbReference>
<dbReference type="InterPro" id="IPR017452">
    <property type="entry name" value="GPCR_Rhodpsn_7TM"/>
</dbReference>
<dbReference type="InterPro" id="IPR000276">
    <property type="entry name" value="GPCR_Rhodpsn"/>
</dbReference>
<dbReference type="OrthoDB" id="9990906at2759"/>
<dbReference type="PANTHER" id="PTHR24249">
    <property type="entry name" value="HISTAMINE RECEPTOR-RELATED G-PROTEIN COUPLED RECEPTOR"/>
    <property type="match status" value="1"/>
</dbReference>
<evidence type="ECO:0000256" key="3">
    <source>
        <dbReference type="ARBA" id="ARBA00022692"/>
    </source>
</evidence>
<keyword evidence="6" id="KW-0472">Membrane</keyword>
<comment type="similarity">
    <text evidence="9">Belongs to the G-protein coupled receptor 1 family.</text>
</comment>
<gene>
    <name evidence="10" type="ORF">OFUS_LOCUS806</name>
</gene>
<dbReference type="GO" id="GO:0004930">
    <property type="term" value="F:G protein-coupled receptor activity"/>
    <property type="evidence" value="ECO:0007669"/>
    <property type="project" value="UniProtKB-KW"/>
</dbReference>
<keyword evidence="8 9" id="KW-0807">Transducer</keyword>
<dbReference type="SMART" id="SM01381">
    <property type="entry name" value="7TM_GPCR_Srsx"/>
    <property type="match status" value="1"/>
</dbReference>
<dbReference type="PRINTS" id="PR00237">
    <property type="entry name" value="GPCRRHODOPSN"/>
</dbReference>
<evidence type="ECO:0000256" key="8">
    <source>
        <dbReference type="ARBA" id="ARBA00023224"/>
    </source>
</evidence>
<accession>A0A8J1UDR3</accession>
<reference evidence="10" key="1">
    <citation type="submission" date="2022-03" db="EMBL/GenBank/DDBJ databases">
        <authorList>
            <person name="Martin C."/>
        </authorList>
    </citation>
    <scope>NUCLEOTIDE SEQUENCE</scope>
</reference>
<dbReference type="Pfam" id="PF00001">
    <property type="entry name" value="7tm_1"/>
    <property type="match status" value="1"/>
</dbReference>
<evidence type="ECO:0000256" key="2">
    <source>
        <dbReference type="ARBA" id="ARBA00022475"/>
    </source>
</evidence>
<keyword evidence="11" id="KW-1185">Reference proteome</keyword>
<evidence type="ECO:0000256" key="1">
    <source>
        <dbReference type="ARBA" id="ARBA00004651"/>
    </source>
</evidence>
<evidence type="ECO:0000256" key="7">
    <source>
        <dbReference type="ARBA" id="ARBA00023170"/>
    </source>
</evidence>
<dbReference type="GO" id="GO:0005886">
    <property type="term" value="C:plasma membrane"/>
    <property type="evidence" value="ECO:0007669"/>
    <property type="project" value="UniProtKB-SubCell"/>
</dbReference>
<keyword evidence="2" id="KW-1003">Cell membrane</keyword>
<dbReference type="PROSITE" id="PS00237">
    <property type="entry name" value="G_PROTEIN_RECEP_F1_1"/>
    <property type="match status" value="1"/>
</dbReference>
<comment type="caution">
    <text evidence="10">The sequence shown here is derived from an EMBL/GenBank/DDBJ whole genome shotgun (WGS) entry which is preliminary data.</text>
</comment>
<dbReference type="PROSITE" id="PS50262">
    <property type="entry name" value="G_PROTEIN_RECEP_F1_2"/>
    <property type="match status" value="1"/>
</dbReference>
<name>A0A8J1UDR3_OWEFU</name>
<organism evidence="10 11">
    <name type="scientific">Owenia fusiformis</name>
    <name type="common">Polychaete worm</name>
    <dbReference type="NCBI Taxonomy" id="6347"/>
    <lineage>
        <taxon>Eukaryota</taxon>
        <taxon>Metazoa</taxon>
        <taxon>Spiralia</taxon>
        <taxon>Lophotrochozoa</taxon>
        <taxon>Annelida</taxon>
        <taxon>Polychaeta</taxon>
        <taxon>Sedentaria</taxon>
        <taxon>Canalipalpata</taxon>
        <taxon>Sabellida</taxon>
        <taxon>Oweniida</taxon>
        <taxon>Oweniidae</taxon>
        <taxon>Owenia</taxon>
    </lineage>
</organism>
<dbReference type="EMBL" id="CAIIXF020000001">
    <property type="protein sequence ID" value="CAH1773171.1"/>
    <property type="molecule type" value="Genomic_DNA"/>
</dbReference>
<dbReference type="InterPro" id="IPR050569">
    <property type="entry name" value="TAAR"/>
</dbReference>
<sequence>MNSASASNCVNSTIITYMDMCNNTNITGDKEEEIKCLGVAPIHPSVLIIYIIVNIVFHLTATFSNGLFLLVMCKKKMKLSPTGILVMNLTIADLFNGLILVPMMMYTRYFVPLYDQWGILYDKEETQRALCFVPLLLGTITYVVSFTLLAAISLERFVGMMLYKSLDKKRAKIKAIFGGIIIWIYVSVLLIALFPKSFKYEQNLGCHLTLSVSSSLRDILKPHLVIPLILCIIFYTAIFFTIKKHRRTVNIETHNNPVNNMTHIHEARWVMTIFLVIVVFCGTWVPYYIATAYIDHEECMVSWKKNVLYSTSTLAHISSVINPWIYTYRHAVYRKQVRKYVQKIRQFKCCTTQDS</sequence>
<evidence type="ECO:0000313" key="11">
    <source>
        <dbReference type="Proteomes" id="UP000749559"/>
    </source>
</evidence>
<comment type="subcellular location">
    <subcellularLocation>
        <location evidence="1">Cell membrane</location>
        <topology evidence="1">Multi-pass membrane protein</topology>
    </subcellularLocation>
</comment>
<keyword evidence="7 9" id="KW-0675">Receptor</keyword>
<dbReference type="AlphaFoldDB" id="A0A8J1UDR3"/>
<keyword evidence="5 9" id="KW-0297">G-protein coupled receptor</keyword>
<dbReference type="SUPFAM" id="SSF81321">
    <property type="entry name" value="Family A G protein-coupled receptor-like"/>
    <property type="match status" value="1"/>
</dbReference>
<evidence type="ECO:0000256" key="5">
    <source>
        <dbReference type="ARBA" id="ARBA00023040"/>
    </source>
</evidence>
<proteinExistence type="inferred from homology"/>